<accession>A0AAV4NNS2</accession>
<dbReference type="EMBL" id="BPLR01003580">
    <property type="protein sequence ID" value="GIX86338.1"/>
    <property type="molecule type" value="Genomic_DNA"/>
</dbReference>
<evidence type="ECO:0000313" key="1">
    <source>
        <dbReference type="EMBL" id="GIX86338.1"/>
    </source>
</evidence>
<evidence type="ECO:0000313" key="2">
    <source>
        <dbReference type="Proteomes" id="UP001054945"/>
    </source>
</evidence>
<name>A0AAV4NNS2_CAEEX</name>
<reference evidence="1 2" key="1">
    <citation type="submission" date="2021-06" db="EMBL/GenBank/DDBJ databases">
        <title>Caerostris extrusa draft genome.</title>
        <authorList>
            <person name="Kono N."/>
            <person name="Arakawa K."/>
        </authorList>
    </citation>
    <scope>NUCLEOTIDE SEQUENCE [LARGE SCALE GENOMIC DNA]</scope>
</reference>
<comment type="caution">
    <text evidence="1">The sequence shown here is derived from an EMBL/GenBank/DDBJ whole genome shotgun (WGS) entry which is preliminary data.</text>
</comment>
<dbReference type="AlphaFoldDB" id="A0AAV4NNS2"/>
<gene>
    <name evidence="1" type="ORF">CEXT_755181</name>
</gene>
<sequence>MRQSLGGCLNRLWIYLYSKDDYRNWECLPFLGITDGCELLVERYLG</sequence>
<keyword evidence="2" id="KW-1185">Reference proteome</keyword>
<feature type="non-terminal residue" evidence="1">
    <location>
        <position position="46"/>
    </location>
</feature>
<dbReference type="Proteomes" id="UP001054945">
    <property type="component" value="Unassembled WGS sequence"/>
</dbReference>
<protein>
    <submittedName>
        <fullName evidence="1">Uncharacterized protein</fullName>
    </submittedName>
</protein>
<proteinExistence type="predicted"/>
<organism evidence="1 2">
    <name type="scientific">Caerostris extrusa</name>
    <name type="common">Bark spider</name>
    <name type="synonym">Caerostris bankana</name>
    <dbReference type="NCBI Taxonomy" id="172846"/>
    <lineage>
        <taxon>Eukaryota</taxon>
        <taxon>Metazoa</taxon>
        <taxon>Ecdysozoa</taxon>
        <taxon>Arthropoda</taxon>
        <taxon>Chelicerata</taxon>
        <taxon>Arachnida</taxon>
        <taxon>Araneae</taxon>
        <taxon>Araneomorphae</taxon>
        <taxon>Entelegynae</taxon>
        <taxon>Araneoidea</taxon>
        <taxon>Araneidae</taxon>
        <taxon>Caerostris</taxon>
    </lineage>
</organism>